<gene>
    <name evidence="2" type="ORF">GCM10010347_63950</name>
</gene>
<dbReference type="EMBL" id="BMVP01000025">
    <property type="protein sequence ID" value="GHB84257.1"/>
    <property type="molecule type" value="Genomic_DNA"/>
</dbReference>
<evidence type="ECO:0000313" key="2">
    <source>
        <dbReference type="EMBL" id="GHB84257.1"/>
    </source>
</evidence>
<feature type="compositionally biased region" description="Low complexity" evidence="1">
    <location>
        <begin position="68"/>
        <end position="80"/>
    </location>
</feature>
<feature type="compositionally biased region" description="Polar residues" evidence="1">
    <location>
        <begin position="94"/>
        <end position="103"/>
    </location>
</feature>
<sequence length="118" mass="12273">MAEATAPIVESAEEALVGLSASENDRYEALVLTLAAKWHCVAVPVADRFTTWEAWIIAMQTGSALFAAGRPPKAPSPAGSGSTGMNGNCRPTGHRSTCTPGTGSLPSIWPRYAARTTA</sequence>
<protein>
    <submittedName>
        <fullName evidence="2">Uncharacterized protein</fullName>
    </submittedName>
</protein>
<feature type="region of interest" description="Disordered" evidence="1">
    <location>
        <begin position="68"/>
        <end position="103"/>
    </location>
</feature>
<reference evidence="3" key="1">
    <citation type="journal article" date="2019" name="Int. J. Syst. Evol. Microbiol.">
        <title>The Global Catalogue of Microorganisms (GCM) 10K type strain sequencing project: providing services to taxonomists for standard genome sequencing and annotation.</title>
        <authorList>
            <consortium name="The Broad Institute Genomics Platform"/>
            <consortium name="The Broad Institute Genome Sequencing Center for Infectious Disease"/>
            <person name="Wu L."/>
            <person name="Ma J."/>
        </authorList>
    </citation>
    <scope>NUCLEOTIDE SEQUENCE [LARGE SCALE GENOMIC DNA]</scope>
    <source>
        <strain evidence="3">JCM 4738</strain>
    </source>
</reference>
<evidence type="ECO:0000313" key="3">
    <source>
        <dbReference type="Proteomes" id="UP000642673"/>
    </source>
</evidence>
<evidence type="ECO:0000256" key="1">
    <source>
        <dbReference type="SAM" id="MobiDB-lite"/>
    </source>
</evidence>
<dbReference type="Proteomes" id="UP000642673">
    <property type="component" value="Unassembled WGS sequence"/>
</dbReference>
<name>A0ABQ3F2M5_9ACTN</name>
<comment type="caution">
    <text evidence="2">The sequence shown here is derived from an EMBL/GenBank/DDBJ whole genome shotgun (WGS) entry which is preliminary data.</text>
</comment>
<proteinExistence type="predicted"/>
<organism evidence="2 3">
    <name type="scientific">Streptomyces cirratus</name>
    <dbReference type="NCBI Taxonomy" id="68187"/>
    <lineage>
        <taxon>Bacteria</taxon>
        <taxon>Bacillati</taxon>
        <taxon>Actinomycetota</taxon>
        <taxon>Actinomycetes</taxon>
        <taxon>Kitasatosporales</taxon>
        <taxon>Streptomycetaceae</taxon>
        <taxon>Streptomyces</taxon>
    </lineage>
</organism>
<accession>A0ABQ3F2M5</accession>
<keyword evidence="3" id="KW-1185">Reference proteome</keyword>